<feature type="region of interest" description="Disordered" evidence="1">
    <location>
        <begin position="1"/>
        <end position="25"/>
    </location>
</feature>
<dbReference type="Proteomes" id="UP001500751">
    <property type="component" value="Unassembled WGS sequence"/>
</dbReference>
<dbReference type="EMBL" id="BAAAQN010000028">
    <property type="protein sequence ID" value="GAA2039365.1"/>
    <property type="molecule type" value="Genomic_DNA"/>
</dbReference>
<feature type="region of interest" description="Disordered" evidence="1">
    <location>
        <begin position="56"/>
        <end position="88"/>
    </location>
</feature>
<evidence type="ECO:0000256" key="1">
    <source>
        <dbReference type="SAM" id="MobiDB-lite"/>
    </source>
</evidence>
<sequence>MTGPKDNHLNPRPIRKPPHRHQRPHHLQETFLTRRTALAKTAAALATAGALSASLSACGSDHHADPARPASATNTTAAAPSSPSPLTPEVAGPALRVVLPTNADLASGIVISGVYDTGTYVTAEADLPAPSLPTADCTAAPAIDVDVLTGDYRAAYASEELDVAGTSLQLVVASTNHGDAAKQLAEIRDFAKRCDSFAAPDSIGASVGGTVAVDSFAGLGDEAIRIRVAAAGPNAVNYSQPEVILVRSGDKIAAVSDADHQRDEADAISAAQLLAGRLTGTQK</sequence>
<proteinExistence type="predicted"/>
<feature type="compositionally biased region" description="Basic residues" evidence="1">
    <location>
        <begin position="13"/>
        <end position="25"/>
    </location>
</feature>
<reference evidence="3" key="1">
    <citation type="journal article" date="2019" name="Int. J. Syst. Evol. Microbiol.">
        <title>The Global Catalogue of Microorganisms (GCM) 10K type strain sequencing project: providing services to taxonomists for standard genome sequencing and annotation.</title>
        <authorList>
            <consortium name="The Broad Institute Genomics Platform"/>
            <consortium name="The Broad Institute Genome Sequencing Center for Infectious Disease"/>
            <person name="Wu L."/>
            <person name="Ma J."/>
        </authorList>
    </citation>
    <scope>NUCLEOTIDE SEQUENCE [LARGE SCALE GENOMIC DNA]</scope>
    <source>
        <strain evidence="3">JCM 16014</strain>
    </source>
</reference>
<evidence type="ECO:0000313" key="2">
    <source>
        <dbReference type="EMBL" id="GAA2039365.1"/>
    </source>
</evidence>
<evidence type="ECO:0000313" key="3">
    <source>
        <dbReference type="Proteomes" id="UP001500751"/>
    </source>
</evidence>
<feature type="compositionally biased region" description="Low complexity" evidence="1">
    <location>
        <begin position="67"/>
        <end position="81"/>
    </location>
</feature>
<keyword evidence="3" id="KW-1185">Reference proteome</keyword>
<organism evidence="2 3">
    <name type="scientific">Catenulispora yoronensis</name>
    <dbReference type="NCBI Taxonomy" id="450799"/>
    <lineage>
        <taxon>Bacteria</taxon>
        <taxon>Bacillati</taxon>
        <taxon>Actinomycetota</taxon>
        <taxon>Actinomycetes</taxon>
        <taxon>Catenulisporales</taxon>
        <taxon>Catenulisporaceae</taxon>
        <taxon>Catenulispora</taxon>
    </lineage>
</organism>
<gene>
    <name evidence="2" type="ORF">GCM10009839_46640</name>
</gene>
<evidence type="ECO:0008006" key="4">
    <source>
        <dbReference type="Google" id="ProtNLM"/>
    </source>
</evidence>
<accession>A0ABN2ULB8</accession>
<comment type="caution">
    <text evidence="2">The sequence shown here is derived from an EMBL/GenBank/DDBJ whole genome shotgun (WGS) entry which is preliminary data.</text>
</comment>
<name>A0ABN2ULB8_9ACTN</name>
<protein>
    <recommendedName>
        <fullName evidence="4">PknH-like extracellular domain-containing protein</fullName>
    </recommendedName>
</protein>